<feature type="domain" description="Exonuclease" evidence="9">
    <location>
        <begin position="147"/>
        <end position="305"/>
    </location>
</feature>
<dbReference type="GO" id="GO:0005634">
    <property type="term" value="C:nucleus"/>
    <property type="evidence" value="ECO:0007669"/>
    <property type="project" value="UniProtKB-SubCell"/>
</dbReference>
<keyword evidence="8" id="KW-0175">Coiled coil</keyword>
<evidence type="ECO:0000256" key="1">
    <source>
        <dbReference type="ARBA" id="ARBA00004123"/>
    </source>
</evidence>
<evidence type="ECO:0000256" key="6">
    <source>
        <dbReference type="ARBA" id="ARBA00023242"/>
    </source>
</evidence>
<keyword evidence="4" id="KW-0378">Hydrolase</keyword>
<feature type="coiled-coil region" evidence="8">
    <location>
        <begin position="473"/>
        <end position="508"/>
    </location>
</feature>
<dbReference type="InterPro" id="IPR036397">
    <property type="entry name" value="RNaseH_sf"/>
</dbReference>
<dbReference type="PANTHER" id="PTHR12801">
    <property type="entry name" value="RNA EXONUCLEASE REXO1 / RECO3 FAMILY MEMBER-RELATED"/>
    <property type="match status" value="1"/>
</dbReference>
<proteinExistence type="inferred from homology"/>
<keyword evidence="5" id="KW-0269">Exonuclease</keyword>
<protein>
    <recommendedName>
        <fullName evidence="9">Exonuclease domain-containing protein</fullName>
    </recommendedName>
</protein>
<dbReference type="FunFam" id="3.30.420.10:FF:000080">
    <property type="entry name" value="Small RNA degrading nuclease 3"/>
    <property type="match status" value="1"/>
</dbReference>
<dbReference type="GO" id="GO:0003676">
    <property type="term" value="F:nucleic acid binding"/>
    <property type="evidence" value="ECO:0007669"/>
    <property type="project" value="InterPro"/>
</dbReference>
<dbReference type="SUPFAM" id="SSF53098">
    <property type="entry name" value="Ribonuclease H-like"/>
    <property type="match status" value="1"/>
</dbReference>
<evidence type="ECO:0000256" key="5">
    <source>
        <dbReference type="ARBA" id="ARBA00022839"/>
    </source>
</evidence>
<evidence type="ECO:0000256" key="4">
    <source>
        <dbReference type="ARBA" id="ARBA00022801"/>
    </source>
</evidence>
<evidence type="ECO:0000256" key="3">
    <source>
        <dbReference type="ARBA" id="ARBA00022722"/>
    </source>
</evidence>
<reference evidence="10" key="1">
    <citation type="journal article" date="2019" name="New Phytol.">
        <title>The long and short of the S-locus in Turnera (Passifloraceae).</title>
        <authorList>
            <person name="Shore J.S."/>
            <person name="Hamam H.J."/>
            <person name="Chafe P.D.J."/>
            <person name="Labonne J.D.J."/>
            <person name="Henning P.M."/>
            <person name="McCubbin A.G."/>
        </authorList>
    </citation>
    <scope>NUCLEOTIDE SEQUENCE</scope>
</reference>
<comment type="function">
    <text evidence="7">3'-5' exonuclease degrading single-stranded small RNAs.</text>
</comment>
<keyword evidence="6" id="KW-0539">Nucleus</keyword>
<dbReference type="AlphaFoldDB" id="A0A516IJH1"/>
<evidence type="ECO:0000259" key="9">
    <source>
        <dbReference type="SMART" id="SM00479"/>
    </source>
</evidence>
<evidence type="ECO:0000313" key="10">
    <source>
        <dbReference type="EMBL" id="QDP16922.1"/>
    </source>
</evidence>
<accession>A0A516IJH1</accession>
<dbReference type="Gene3D" id="3.30.420.10">
    <property type="entry name" value="Ribonuclease H-like superfamily/Ribonuclease H"/>
    <property type="match status" value="1"/>
</dbReference>
<dbReference type="OrthoDB" id="16516at2759"/>
<organism evidence="10">
    <name type="scientific">Turnera subulata</name>
    <dbReference type="NCBI Taxonomy" id="218843"/>
    <lineage>
        <taxon>Eukaryota</taxon>
        <taxon>Viridiplantae</taxon>
        <taxon>Streptophyta</taxon>
        <taxon>Embryophyta</taxon>
        <taxon>Tracheophyta</taxon>
        <taxon>Spermatophyta</taxon>
        <taxon>Magnoliopsida</taxon>
        <taxon>eudicotyledons</taxon>
        <taxon>Gunneridae</taxon>
        <taxon>Pentapetalae</taxon>
        <taxon>rosids</taxon>
        <taxon>fabids</taxon>
        <taxon>Malpighiales</taxon>
        <taxon>Passifloraceae</taxon>
        <taxon>Turnera</taxon>
    </lineage>
</organism>
<sequence>MDENLSAAISAAPDKVLVDIVKLGQKHGMRGSDGNWKEFLNVHDRHIGSSLSDPARRKRETLISFLKTVTAEEHLKFLANVVQAHLNREVLNQLFKDSSDDESPQQRLVRSTLEHPFYLPKYAFPSYEKEWLVTKIPKKSKLMKANDMLAVDCEMVLCEDGTDALVRVCVVDCNLQVKLDELINPGKPVADYRTEITGVSSGDLDGVSCSLANIQKSMKKLLSKGTILVGHGLYNDLQALKIDHARVVDTSFIFKTSDGKTPSLSSLCKEVLGYELRKEGSPHNCLDDACAAMKVVLAKIERGVDTEIPLIQEHGRDVSESEMAKLLIHRIPANVREKELRRVFPQSFTFELKLNKKAEGAPYSMHAIFKDKVEANQAFEILNANSNKDSSGIPQKRISFRLKTGEIVSVFVRKMRHDYKQDEVSLKKRAFEGEDLGNAKKQKRDQSENLLEEDKILQQVPNQKDPNHCCDHLKEIERLKQELELKELEQSNKHVEEIEKLKQEIKSKDFQICMQDKMISGLKKRLEDEKLRKRK</sequence>
<evidence type="ECO:0000256" key="7">
    <source>
        <dbReference type="ARBA" id="ARBA00053817"/>
    </source>
</evidence>
<dbReference type="InterPro" id="IPR034922">
    <property type="entry name" value="REX1-like_exo"/>
</dbReference>
<dbReference type="SMART" id="SM00479">
    <property type="entry name" value="EXOIII"/>
    <property type="match status" value="1"/>
</dbReference>
<dbReference type="EMBL" id="MK890303">
    <property type="protein sequence ID" value="QDP16922.1"/>
    <property type="molecule type" value="Genomic_DNA"/>
</dbReference>
<dbReference type="PANTHER" id="PTHR12801:SF115">
    <property type="entry name" value="FI18136P1-RELATED"/>
    <property type="match status" value="1"/>
</dbReference>
<name>A0A516IJH1_9ROSI</name>
<comment type="similarity">
    <text evidence="2">Belongs to the REXO1/REXO3 family.</text>
</comment>
<evidence type="ECO:0000256" key="2">
    <source>
        <dbReference type="ARBA" id="ARBA00006357"/>
    </source>
</evidence>
<keyword evidence="3" id="KW-0540">Nuclease</keyword>
<dbReference type="GO" id="GO:0004527">
    <property type="term" value="F:exonuclease activity"/>
    <property type="evidence" value="ECO:0007669"/>
    <property type="project" value="UniProtKB-KW"/>
</dbReference>
<dbReference type="InterPro" id="IPR013520">
    <property type="entry name" value="Ribonucl_H"/>
</dbReference>
<dbReference type="InterPro" id="IPR012337">
    <property type="entry name" value="RNaseH-like_sf"/>
</dbReference>
<dbReference type="InterPro" id="IPR047021">
    <property type="entry name" value="REXO1/3/4-like"/>
</dbReference>
<comment type="subcellular location">
    <subcellularLocation>
        <location evidence="1">Nucleus</location>
    </subcellularLocation>
</comment>
<evidence type="ECO:0000256" key="8">
    <source>
        <dbReference type="SAM" id="Coils"/>
    </source>
</evidence>
<dbReference type="CDD" id="cd06145">
    <property type="entry name" value="REX1_like"/>
    <property type="match status" value="1"/>
</dbReference>